<evidence type="ECO:0000313" key="2">
    <source>
        <dbReference type="EMBL" id="KAJ1161302.1"/>
    </source>
</evidence>
<dbReference type="EMBL" id="JANPWB010000008">
    <property type="protein sequence ID" value="KAJ1161302.1"/>
    <property type="molecule type" value="Genomic_DNA"/>
</dbReference>
<gene>
    <name evidence="2" type="ORF">NDU88_001789</name>
</gene>
<feature type="region of interest" description="Disordered" evidence="1">
    <location>
        <begin position="30"/>
        <end position="49"/>
    </location>
</feature>
<proteinExistence type="predicted"/>
<sequence>MHGRRGWGGGHKQSWYFLLLGSKSMLTRKTSNQEHMAGGSSRTMDRERKHSVHFIEKDSEDIPPPKKRGGASVEDNGPVLAADLEALLDKARSF</sequence>
<evidence type="ECO:0000313" key="3">
    <source>
        <dbReference type="Proteomes" id="UP001066276"/>
    </source>
</evidence>
<accession>A0AAV7SBE3</accession>
<protein>
    <submittedName>
        <fullName evidence="2">Uncharacterized protein</fullName>
    </submittedName>
</protein>
<dbReference type="Proteomes" id="UP001066276">
    <property type="component" value="Chromosome 4_2"/>
</dbReference>
<comment type="caution">
    <text evidence="2">The sequence shown here is derived from an EMBL/GenBank/DDBJ whole genome shotgun (WGS) entry which is preliminary data.</text>
</comment>
<organism evidence="2 3">
    <name type="scientific">Pleurodeles waltl</name>
    <name type="common">Iberian ribbed newt</name>
    <dbReference type="NCBI Taxonomy" id="8319"/>
    <lineage>
        <taxon>Eukaryota</taxon>
        <taxon>Metazoa</taxon>
        <taxon>Chordata</taxon>
        <taxon>Craniata</taxon>
        <taxon>Vertebrata</taxon>
        <taxon>Euteleostomi</taxon>
        <taxon>Amphibia</taxon>
        <taxon>Batrachia</taxon>
        <taxon>Caudata</taxon>
        <taxon>Salamandroidea</taxon>
        <taxon>Salamandridae</taxon>
        <taxon>Pleurodelinae</taxon>
        <taxon>Pleurodeles</taxon>
    </lineage>
</organism>
<feature type="region of interest" description="Disordered" evidence="1">
    <location>
        <begin position="54"/>
        <end position="76"/>
    </location>
</feature>
<name>A0AAV7SBE3_PLEWA</name>
<keyword evidence="3" id="KW-1185">Reference proteome</keyword>
<dbReference type="AlphaFoldDB" id="A0AAV7SBE3"/>
<evidence type="ECO:0000256" key="1">
    <source>
        <dbReference type="SAM" id="MobiDB-lite"/>
    </source>
</evidence>
<reference evidence="2" key="1">
    <citation type="journal article" date="2022" name="bioRxiv">
        <title>Sequencing and chromosome-scale assembly of the giantPleurodeles waltlgenome.</title>
        <authorList>
            <person name="Brown T."/>
            <person name="Elewa A."/>
            <person name="Iarovenko S."/>
            <person name="Subramanian E."/>
            <person name="Araus A.J."/>
            <person name="Petzold A."/>
            <person name="Susuki M."/>
            <person name="Suzuki K.-i.T."/>
            <person name="Hayashi T."/>
            <person name="Toyoda A."/>
            <person name="Oliveira C."/>
            <person name="Osipova E."/>
            <person name="Leigh N.D."/>
            <person name="Simon A."/>
            <person name="Yun M.H."/>
        </authorList>
    </citation>
    <scope>NUCLEOTIDE SEQUENCE</scope>
    <source>
        <strain evidence="2">20211129_DDA</strain>
        <tissue evidence="2">Liver</tissue>
    </source>
</reference>